<dbReference type="EMBL" id="JBHLXE010000016">
    <property type="protein sequence ID" value="MFC0178809.1"/>
    <property type="molecule type" value="Genomic_DNA"/>
</dbReference>
<dbReference type="InterPro" id="IPR006094">
    <property type="entry name" value="Oxid_FAD_bind_N"/>
</dbReference>
<keyword evidence="5" id="KW-0560">Oxidoreductase</keyword>
<evidence type="ECO:0000313" key="10">
    <source>
        <dbReference type="EMBL" id="MFC0178809.1"/>
    </source>
</evidence>
<protein>
    <submittedName>
        <fullName evidence="10">FAD-binding and (Fe-S)-binding domain-containing protein</fullName>
    </submittedName>
</protein>
<keyword evidence="3" id="KW-0479">Metal-binding</keyword>
<name>A0ABV6C765_9GAMM</name>
<evidence type="ECO:0000256" key="5">
    <source>
        <dbReference type="ARBA" id="ARBA00023002"/>
    </source>
</evidence>
<dbReference type="InterPro" id="IPR017896">
    <property type="entry name" value="4Fe4S_Fe-S-bd"/>
</dbReference>
<dbReference type="Pfam" id="PF01565">
    <property type="entry name" value="FAD_binding_4"/>
    <property type="match status" value="1"/>
</dbReference>
<dbReference type="PROSITE" id="PS51387">
    <property type="entry name" value="FAD_PCMH"/>
    <property type="match status" value="1"/>
</dbReference>
<dbReference type="InterPro" id="IPR004113">
    <property type="entry name" value="FAD-bd_oxidored_4_C"/>
</dbReference>
<dbReference type="PANTHER" id="PTHR11748:SF119">
    <property type="entry name" value="D-2-HYDROXYGLUTARATE DEHYDROGENASE"/>
    <property type="match status" value="1"/>
</dbReference>
<dbReference type="InterPro" id="IPR016164">
    <property type="entry name" value="FAD-linked_Oxase-like_C"/>
</dbReference>
<dbReference type="Pfam" id="PF02913">
    <property type="entry name" value="FAD-oxidase_C"/>
    <property type="match status" value="1"/>
</dbReference>
<reference evidence="10 11" key="1">
    <citation type="submission" date="2024-09" db="EMBL/GenBank/DDBJ databases">
        <authorList>
            <person name="Sun Q."/>
            <person name="Mori K."/>
        </authorList>
    </citation>
    <scope>NUCLEOTIDE SEQUENCE [LARGE SCALE GENOMIC DNA]</scope>
    <source>
        <strain evidence="10 11">CCM 8545</strain>
    </source>
</reference>
<keyword evidence="4" id="KW-0274">FAD</keyword>
<dbReference type="InterPro" id="IPR036318">
    <property type="entry name" value="FAD-bd_PCMH-like_sf"/>
</dbReference>
<keyword evidence="11" id="KW-1185">Reference proteome</keyword>
<dbReference type="InterPro" id="IPR016169">
    <property type="entry name" value="FAD-bd_PCMH_sub2"/>
</dbReference>
<dbReference type="Proteomes" id="UP001589758">
    <property type="component" value="Unassembled WGS sequence"/>
</dbReference>
<dbReference type="PANTHER" id="PTHR11748">
    <property type="entry name" value="D-LACTATE DEHYDROGENASE"/>
    <property type="match status" value="1"/>
</dbReference>
<evidence type="ECO:0000256" key="6">
    <source>
        <dbReference type="ARBA" id="ARBA00023004"/>
    </source>
</evidence>
<evidence type="ECO:0000256" key="1">
    <source>
        <dbReference type="ARBA" id="ARBA00001974"/>
    </source>
</evidence>
<evidence type="ECO:0000256" key="2">
    <source>
        <dbReference type="ARBA" id="ARBA00022630"/>
    </source>
</evidence>
<evidence type="ECO:0000256" key="7">
    <source>
        <dbReference type="ARBA" id="ARBA00023014"/>
    </source>
</evidence>
<dbReference type="RefSeq" id="WP_385875784.1">
    <property type="nucleotide sequence ID" value="NZ_JBHLXE010000016.1"/>
</dbReference>
<evidence type="ECO:0000259" key="8">
    <source>
        <dbReference type="PROSITE" id="PS51379"/>
    </source>
</evidence>
<sequence>MIPKLTSAPSNNIQVTEFLKRLKASGFTGEVTDTYSDRLTLATDNSVYQSLPQAIIFPKSTADVSLMAKIAGLEEYQTLSFAPRGGGTGTNGQSLTSGIVVDMSRHMNHILEVNVEERWIRVEAGVVKDALNAFLKPLGYFFSPELSTSNRATIGGMINTDASGQGSLVYGKTSDHVLGLNAVLISGDLLEAFPMPLEIAKEIAKQNTPTGRIYHHVIKTCLDYKEQIIEKFPPLNRFLTGYDLKHALDDKTNRFDLTRILAGSEGSLAFITEAKLNITPLPKHRRLININYDSFDSALRAAPVMLKANALSVETIDSSVLNLAKEDIVWSTVNNLVSALDDTDKIQGLNMVEYASDDEALIEQQVKTLCEMLDDSIQMGQGVLGYRLCDKVEEIERVYAMRKKAVGLLGNTKGTQKPVAFVEDTCVPPDSLADYILEFRALLDNYGLTYGMFGHVDAGVLHVRPALDLIDPVQEELLHTITEDVVRLTKKYGGLLWGEHGKGYRAAYSPEFFGPELYKALRIIKGAFDANNRVNPGKICTPIQSDTAELISIKSLKRGAYDRQIPVVVRESFIGAMSCNGNGLCFNYDKHAVMCPSMKVTSNRLHSPKGRAMLVREWLRLLTEKGVTPKDFNEALTMNKSVTSIRFFREIVEKTKNTLSKRKGEYDFSHEVKIAMDGCLSCKACATECPIKIDVPDFKAQFYHMYHSRYLRPIKDHVLAHIETLVPFLAKVPKATNIVVNNRFSEHMIKKIVGLQDLPALAIPTLKQRVERHPSAFKSIEAIKQLNSNERKDYVFIVQDAFTTFYEAKVLEDLLQLLDILGFKPVILPFKANGKAQQVKGILNKFHKTVQQTADYLNEIAELNIPMIGVDAATVLCYRDEYVKTLGKETIQFKVSLIQEWLLPCLEHRKEEIDRLMAAVQKGNNLKEESSAWTLFLHCTERTKVVSSFSDWQRIFALFNQSLLSENVGCCGMAGTYGHEVEHVEESKALFVMSWQEKLDKKEKGKVLATGFSCRSQAKRFSSQELLHPVSALLHILQGNDHEKNSFNVV</sequence>
<dbReference type="SUPFAM" id="SSF56176">
    <property type="entry name" value="FAD-binding/transporter-associated domain-like"/>
    <property type="match status" value="1"/>
</dbReference>
<organism evidence="10 11">
    <name type="scientific">Thorsellia kenyensis</name>
    <dbReference type="NCBI Taxonomy" id="1549888"/>
    <lineage>
        <taxon>Bacteria</taxon>
        <taxon>Pseudomonadati</taxon>
        <taxon>Pseudomonadota</taxon>
        <taxon>Gammaproteobacteria</taxon>
        <taxon>Enterobacterales</taxon>
        <taxon>Thorselliaceae</taxon>
        <taxon>Thorsellia</taxon>
    </lineage>
</organism>
<dbReference type="InterPro" id="IPR016166">
    <property type="entry name" value="FAD-bd_PCMH"/>
</dbReference>
<dbReference type="Gene3D" id="3.30.70.2740">
    <property type="match status" value="1"/>
</dbReference>
<keyword evidence="2" id="KW-0285">Flavoprotein</keyword>
<evidence type="ECO:0000259" key="9">
    <source>
        <dbReference type="PROSITE" id="PS51387"/>
    </source>
</evidence>
<feature type="domain" description="FAD-binding PCMH-type" evidence="9">
    <location>
        <begin position="48"/>
        <end position="281"/>
    </location>
</feature>
<comment type="cofactor">
    <cofactor evidence="1">
        <name>FAD</name>
        <dbReference type="ChEBI" id="CHEBI:57692"/>
    </cofactor>
</comment>
<dbReference type="Gene3D" id="3.30.465.10">
    <property type="match status" value="1"/>
</dbReference>
<evidence type="ECO:0000313" key="11">
    <source>
        <dbReference type="Proteomes" id="UP001589758"/>
    </source>
</evidence>
<gene>
    <name evidence="10" type="ORF">ACFFIT_01640</name>
</gene>
<comment type="caution">
    <text evidence="10">The sequence shown here is derived from an EMBL/GenBank/DDBJ whole genome shotgun (WGS) entry which is preliminary data.</text>
</comment>
<evidence type="ECO:0000256" key="4">
    <source>
        <dbReference type="ARBA" id="ARBA00022827"/>
    </source>
</evidence>
<keyword evidence="7" id="KW-0411">Iron-sulfur</keyword>
<dbReference type="PROSITE" id="PS51379">
    <property type="entry name" value="4FE4S_FER_2"/>
    <property type="match status" value="1"/>
</dbReference>
<accession>A0ABV6C765</accession>
<feature type="domain" description="4Fe-4S ferredoxin-type" evidence="8">
    <location>
        <begin position="670"/>
        <end position="701"/>
    </location>
</feature>
<dbReference type="SUPFAM" id="SSF46548">
    <property type="entry name" value="alpha-helical ferredoxin"/>
    <property type="match status" value="1"/>
</dbReference>
<evidence type="ECO:0000256" key="3">
    <source>
        <dbReference type="ARBA" id="ARBA00022723"/>
    </source>
</evidence>
<dbReference type="SUPFAM" id="SSF55103">
    <property type="entry name" value="FAD-linked oxidases, C-terminal domain"/>
    <property type="match status" value="1"/>
</dbReference>
<dbReference type="PROSITE" id="PS00198">
    <property type="entry name" value="4FE4S_FER_1"/>
    <property type="match status" value="1"/>
</dbReference>
<dbReference type="InterPro" id="IPR017900">
    <property type="entry name" value="4Fe4S_Fe_S_CS"/>
</dbReference>
<keyword evidence="6" id="KW-0408">Iron</keyword>
<proteinExistence type="predicted"/>